<dbReference type="SUPFAM" id="SSF53474">
    <property type="entry name" value="alpha/beta-Hydrolases"/>
    <property type="match status" value="1"/>
</dbReference>
<dbReference type="PANTHER" id="PTHR43358:SF4">
    <property type="entry name" value="ALPHA_BETA HYDROLASE FOLD-1 DOMAIN-CONTAINING PROTEIN"/>
    <property type="match status" value="1"/>
</dbReference>
<dbReference type="Pfam" id="PF00561">
    <property type="entry name" value="Abhydrolase_1"/>
    <property type="match status" value="1"/>
</dbReference>
<evidence type="ECO:0000313" key="4">
    <source>
        <dbReference type="Proteomes" id="UP000012984"/>
    </source>
</evidence>
<dbReference type="OrthoDB" id="9776685at2"/>
<dbReference type="KEGG" id="mput:MPUT9231_0610"/>
<name>M9WBL1_9MOLU</name>
<dbReference type="InterPro" id="IPR000073">
    <property type="entry name" value="AB_hydrolase_1"/>
</dbReference>
<evidence type="ECO:0000313" key="3">
    <source>
        <dbReference type="EMBL" id="AGJ90517.1"/>
    </source>
</evidence>
<dbReference type="InterPro" id="IPR029058">
    <property type="entry name" value="AB_hydrolase_fold"/>
</dbReference>
<organism evidence="3 4">
    <name type="scientific">Mycoplasma putrefaciens Mput9231</name>
    <dbReference type="NCBI Taxonomy" id="1292033"/>
    <lineage>
        <taxon>Bacteria</taxon>
        <taxon>Bacillati</taxon>
        <taxon>Mycoplasmatota</taxon>
        <taxon>Mollicutes</taxon>
        <taxon>Mycoplasmataceae</taxon>
        <taxon>Mycoplasma</taxon>
    </lineage>
</organism>
<protein>
    <recommendedName>
        <fullName evidence="2">AB hydrolase-1 domain-containing protein</fullName>
    </recommendedName>
</protein>
<dbReference type="Proteomes" id="UP000012984">
    <property type="component" value="Chromosome"/>
</dbReference>
<sequence length="328" mass="39139">MKKNNKICSVNKSNFLKIFLYLIFIYPFTFKKQQKYIDQFINFCFDYKRFDDFINTYEQHLDDLKNKNINKTLIKKEQIKEFKLTNQHGEISCLKITNNHSKKWVIGLHGWTENKYLALRLVQQFLKDDYNILTFDQFAHGKSYGEFTDTGQSTIEMIDTVIKYLKEIEQAQEIGMIGNSMGASTSVLFAQTSNYKNQINWIVADCGFSNLIRQFRWYMSTQLFKKDWWKISIGVAKKFNKHVSTDVRNYDLLKKMNQVKTPILFIHSKGDTFINYLMSVEMYQKANQDITFIWTPPKSEHVRTIAEYPEKYYKEVKKFIKRTMHKIS</sequence>
<evidence type="ECO:0000259" key="2">
    <source>
        <dbReference type="Pfam" id="PF00561"/>
    </source>
</evidence>
<reference evidence="3 4" key="1">
    <citation type="journal article" date="2013" name="Genome Announc.">
        <title>Complete Genome Sequence of Mycoplasma putrefaciens Strain 9231, One of the Agents of Contagious Agalactia in Goats.</title>
        <authorList>
            <person name="Dupuy V."/>
            <person name="Sirand-Pugnet P."/>
            <person name="Baranowski E."/>
            <person name="Barre A."/>
            <person name="Breton M."/>
            <person name="Couture C."/>
            <person name="Dordet-Frisoni E."/>
            <person name="Gaurivaud P."/>
            <person name="Jacob D."/>
            <person name="Lemaitre C."/>
            <person name="Manso-Silvan L."/>
            <person name="Nikolski M."/>
            <person name="Nouvel L.X."/>
            <person name="Poumarat F."/>
            <person name="Tardy F."/>
            <person name="Thebault P."/>
            <person name="Theil S."/>
            <person name="Citti C."/>
            <person name="Blanchard A."/>
            <person name="Thiaucourt F."/>
        </authorList>
    </citation>
    <scope>NUCLEOTIDE SEQUENCE [LARGE SCALE GENOMIC DNA]</scope>
    <source>
        <strain evidence="3">Mput9231</strain>
    </source>
</reference>
<dbReference type="MEROPS" id="S09.B04"/>
<gene>
    <name evidence="3" type="ORF">MPUT9231_0610</name>
</gene>
<feature type="domain" description="AB hydrolase-1" evidence="2">
    <location>
        <begin position="104"/>
        <end position="220"/>
    </location>
</feature>
<evidence type="ECO:0000256" key="1">
    <source>
        <dbReference type="SAM" id="Phobius"/>
    </source>
</evidence>
<dbReference type="EMBL" id="CP004357">
    <property type="protein sequence ID" value="AGJ90517.1"/>
    <property type="molecule type" value="Genomic_DNA"/>
</dbReference>
<dbReference type="HOGENOM" id="CLU_849692_0_0_14"/>
<keyword evidence="1" id="KW-0472">Membrane</keyword>
<dbReference type="eggNOG" id="COG1073">
    <property type="taxonomic scope" value="Bacteria"/>
</dbReference>
<keyword evidence="1" id="KW-1133">Transmembrane helix</keyword>
<dbReference type="AlphaFoldDB" id="M9WBL1"/>
<dbReference type="Gene3D" id="3.40.50.1820">
    <property type="entry name" value="alpha/beta hydrolase"/>
    <property type="match status" value="1"/>
</dbReference>
<dbReference type="PATRIC" id="fig|1292033.3.peg.61"/>
<dbReference type="RefSeq" id="WP_015587178.1">
    <property type="nucleotide sequence ID" value="NC_021083.1"/>
</dbReference>
<feature type="transmembrane region" description="Helical" evidence="1">
    <location>
        <begin position="12"/>
        <end position="30"/>
    </location>
</feature>
<dbReference type="InterPro" id="IPR052920">
    <property type="entry name" value="DNA-binding_regulatory"/>
</dbReference>
<keyword evidence="1" id="KW-0812">Transmembrane</keyword>
<keyword evidence="4" id="KW-1185">Reference proteome</keyword>
<accession>M9WBL1</accession>
<dbReference type="PANTHER" id="PTHR43358">
    <property type="entry name" value="ALPHA/BETA-HYDROLASE"/>
    <property type="match status" value="1"/>
</dbReference>
<proteinExistence type="predicted"/>